<feature type="compositionally biased region" description="Polar residues" evidence="3">
    <location>
        <begin position="62"/>
        <end position="77"/>
    </location>
</feature>
<dbReference type="GO" id="GO:0036464">
    <property type="term" value="C:cytoplasmic ribonucleoprotein granule"/>
    <property type="evidence" value="ECO:0007669"/>
    <property type="project" value="UniProtKB-ARBA"/>
</dbReference>
<organism evidence="4">
    <name type="scientific">Tetraodon nigroviridis</name>
    <name type="common">Spotted green pufferfish</name>
    <name type="synonym">Chelonodon nigroviridis</name>
    <dbReference type="NCBI Taxonomy" id="99883"/>
    <lineage>
        <taxon>Eukaryota</taxon>
        <taxon>Metazoa</taxon>
        <taxon>Chordata</taxon>
        <taxon>Craniata</taxon>
        <taxon>Vertebrata</taxon>
        <taxon>Euteleostomi</taxon>
        <taxon>Actinopterygii</taxon>
        <taxon>Neopterygii</taxon>
        <taxon>Teleostei</taxon>
        <taxon>Neoteleostei</taxon>
        <taxon>Acanthomorphata</taxon>
        <taxon>Eupercaria</taxon>
        <taxon>Tetraodontiformes</taxon>
        <taxon>Tetradontoidea</taxon>
        <taxon>Tetraodontidae</taxon>
        <taxon>Tetraodon</taxon>
    </lineage>
</organism>
<dbReference type="OrthoDB" id="8916892at2759"/>
<feature type="non-terminal residue" evidence="4">
    <location>
        <position position="114"/>
    </location>
</feature>
<keyword evidence="2" id="KW-0963">Cytoplasm</keyword>
<dbReference type="InterPro" id="IPR018862">
    <property type="entry name" value="eIF4E-T"/>
</dbReference>
<dbReference type="EMBL" id="CAAE01020154">
    <property type="protein sequence ID" value="CAG14074.1"/>
    <property type="molecule type" value="Genomic_DNA"/>
</dbReference>
<evidence type="ECO:0000256" key="3">
    <source>
        <dbReference type="SAM" id="MobiDB-lite"/>
    </source>
</evidence>
<dbReference type="KEGG" id="tng:GSTEN00038044G001"/>
<dbReference type="PANTHER" id="PTHR12269">
    <property type="entry name" value="EUKARYOTIC TRANSLATION INITIATION FACTOR 4E TRANSPORTER"/>
    <property type="match status" value="1"/>
</dbReference>
<feature type="non-terminal residue" evidence="4">
    <location>
        <position position="1"/>
    </location>
</feature>
<proteinExistence type="predicted"/>
<dbReference type="GO" id="GO:0005634">
    <property type="term" value="C:nucleus"/>
    <property type="evidence" value="ECO:0007669"/>
    <property type="project" value="TreeGrafter"/>
</dbReference>
<evidence type="ECO:0000256" key="1">
    <source>
        <dbReference type="ARBA" id="ARBA00004496"/>
    </source>
</evidence>
<protein>
    <submittedName>
        <fullName evidence="4">Chromosome undetermined SCAF20154, whole genome shotgun sequence</fullName>
    </submittedName>
</protein>
<name>Q4RC09_TETNG</name>
<dbReference type="GO" id="GO:0017148">
    <property type="term" value="P:negative regulation of translation"/>
    <property type="evidence" value="ECO:0007669"/>
    <property type="project" value="TreeGrafter"/>
</dbReference>
<comment type="subcellular location">
    <subcellularLocation>
        <location evidence="1">Cytoplasm</location>
    </subcellularLocation>
</comment>
<feature type="region of interest" description="Disordered" evidence="3">
    <location>
        <begin position="44"/>
        <end position="91"/>
    </location>
</feature>
<dbReference type="PANTHER" id="PTHR12269:SF1">
    <property type="entry name" value="EUKARYOTIC TRANSLATION INITIATION FACTOR 4E TRANSPORTER"/>
    <property type="match status" value="1"/>
</dbReference>
<accession>Q4RC09</accession>
<evidence type="ECO:0000313" key="4">
    <source>
        <dbReference type="EMBL" id="CAG14074.1"/>
    </source>
</evidence>
<reference evidence="4" key="1">
    <citation type="journal article" date="2004" name="Nature">
        <title>Genome duplication in the teleost fish Tetraodon nigroviridis reveals the early vertebrate proto-karyotype.</title>
        <authorList>
            <person name="Jaillon O."/>
            <person name="Aury J.-M."/>
            <person name="Brunet F."/>
            <person name="Petit J.-L."/>
            <person name="Stange-Thomann N."/>
            <person name="Mauceli E."/>
            <person name="Bouneau L."/>
            <person name="Fischer C."/>
            <person name="Ozouf-Costaz C."/>
            <person name="Bernot A."/>
            <person name="Nicaud S."/>
            <person name="Jaffe D."/>
            <person name="Fisher S."/>
            <person name="Lutfalla G."/>
            <person name="Dossat C."/>
            <person name="Segurens B."/>
            <person name="Dasilva C."/>
            <person name="Salanoubat M."/>
            <person name="Levy M."/>
            <person name="Boudet N."/>
            <person name="Castellano S."/>
            <person name="Anthouard V."/>
            <person name="Jubin C."/>
            <person name="Castelli V."/>
            <person name="Katinka M."/>
            <person name="Vacherie B."/>
            <person name="Biemont C."/>
            <person name="Skalli Z."/>
            <person name="Cattolico L."/>
            <person name="Poulain J."/>
            <person name="De Berardinis V."/>
            <person name="Cruaud C."/>
            <person name="Duprat S."/>
            <person name="Brottier P."/>
            <person name="Coutanceau J.-P."/>
            <person name="Gouzy J."/>
            <person name="Parra G."/>
            <person name="Lardier G."/>
            <person name="Chapple C."/>
            <person name="McKernan K.J."/>
            <person name="McEwan P."/>
            <person name="Bosak S."/>
            <person name="Kellis M."/>
            <person name="Volff J.-N."/>
            <person name="Guigo R."/>
            <person name="Zody M.C."/>
            <person name="Mesirov J."/>
            <person name="Lindblad-Toh K."/>
            <person name="Birren B."/>
            <person name="Nusbaum C."/>
            <person name="Kahn D."/>
            <person name="Robinson-Rechavi M."/>
            <person name="Laudet V."/>
            <person name="Schachter V."/>
            <person name="Quetier F."/>
            <person name="Saurin W."/>
            <person name="Scarpelli C."/>
            <person name="Wincker P."/>
            <person name="Lander E.S."/>
            <person name="Weissenbach J."/>
            <person name="Roest Crollius H."/>
        </authorList>
    </citation>
    <scope>NUCLEOTIDE SEQUENCE [LARGE SCALE GENOMIC DNA]</scope>
</reference>
<reference evidence="4" key="2">
    <citation type="submission" date="2004-02" db="EMBL/GenBank/DDBJ databases">
        <authorList>
            <consortium name="Genoscope"/>
            <consortium name="Whitehead Institute Centre for Genome Research"/>
        </authorList>
    </citation>
    <scope>NUCLEOTIDE SEQUENCE</scope>
</reference>
<evidence type="ECO:0000256" key="2">
    <source>
        <dbReference type="ARBA" id="ARBA00022490"/>
    </source>
</evidence>
<dbReference type="GO" id="GO:0003729">
    <property type="term" value="F:mRNA binding"/>
    <property type="evidence" value="ECO:0007669"/>
    <property type="project" value="TreeGrafter"/>
</dbReference>
<dbReference type="AlphaFoldDB" id="Q4RC09"/>
<gene>
    <name evidence="4" type="ORF">GSTENG00038044001</name>
</gene>
<sequence>IFPPHVDVGLPHALLGQPLYPFGATGHPVLPPRANAQMQLALMQQHLHHQRPLHPNVPGPHLQSQGPHRTNSSQRHGSSPPPGLAKWFGSDVLEQPLPSMPTKVISVDELELRP</sequence>